<protein>
    <recommendedName>
        <fullName evidence="5">HTH lysR-type domain-containing protein</fullName>
    </recommendedName>
</protein>
<dbReference type="GO" id="GO:0003700">
    <property type="term" value="F:DNA-binding transcription factor activity"/>
    <property type="evidence" value="ECO:0007669"/>
    <property type="project" value="InterPro"/>
</dbReference>
<accession>X7EC30</accession>
<dbReference type="InterPro" id="IPR058163">
    <property type="entry name" value="LysR-type_TF_proteobact-type"/>
</dbReference>
<name>X7EC30_9GAMM</name>
<reference evidence="6 7" key="1">
    <citation type="submission" date="2014-01" db="EMBL/GenBank/DDBJ databases">
        <title>Marinomonas ushuaiensis DSM 15871 Genome Sequencing.</title>
        <authorList>
            <person name="Lai Q."/>
            <person name="Shao Z.S."/>
        </authorList>
    </citation>
    <scope>NUCLEOTIDE SEQUENCE [LARGE SCALE GENOMIC DNA]</scope>
    <source>
        <strain evidence="6 7">DSM 15871</strain>
    </source>
</reference>
<evidence type="ECO:0000313" key="7">
    <source>
        <dbReference type="Proteomes" id="UP000054058"/>
    </source>
</evidence>
<proteinExistence type="inferred from homology"/>
<dbReference type="PATRIC" id="fig|1122207.3.peg.385"/>
<dbReference type="PANTHER" id="PTHR30537">
    <property type="entry name" value="HTH-TYPE TRANSCRIPTIONAL REGULATOR"/>
    <property type="match status" value="1"/>
</dbReference>
<keyword evidence="2" id="KW-0805">Transcription regulation</keyword>
<dbReference type="FunFam" id="1.10.10.10:FF:000038">
    <property type="entry name" value="Glycine cleavage system transcriptional activator"/>
    <property type="match status" value="1"/>
</dbReference>
<keyword evidence="3" id="KW-0238">DNA-binding</keyword>
<dbReference type="SUPFAM" id="SSF53850">
    <property type="entry name" value="Periplasmic binding protein-like II"/>
    <property type="match status" value="1"/>
</dbReference>
<dbReference type="Pfam" id="PF00126">
    <property type="entry name" value="HTH_1"/>
    <property type="match status" value="1"/>
</dbReference>
<dbReference type="eggNOG" id="COG0583">
    <property type="taxonomic scope" value="Bacteria"/>
</dbReference>
<dbReference type="GO" id="GO:0006351">
    <property type="term" value="P:DNA-templated transcription"/>
    <property type="evidence" value="ECO:0007669"/>
    <property type="project" value="TreeGrafter"/>
</dbReference>
<sequence length="301" mass="34376">MALPSLNSLRTFESAARLSSFLLAAEELFISPSAVSHQIRQLEQRLGVTLFVRLDRQVVLSAEGERYYPQVKLGIETLLRATEQLTDQALVTNQEIKMSIVPFFATRWLLPKLASFRASQPNWQLKVQTSTSSSDFNKSNFDLAIRRGVGPWNGMIAKRLCRERLVAVCRNDIFTSIKQVIDLLDLPLLFNANVMTEWHEWFSTQQLAFNDPEVSFDFQNTSQILDACIAGTGVALIDPILIKDELDQGKLRQIFPVSVASQRHYFIVYPQQSEQQESIQLFEKWLFEQLAMDPLMVGRCD</sequence>
<evidence type="ECO:0000256" key="3">
    <source>
        <dbReference type="ARBA" id="ARBA00023125"/>
    </source>
</evidence>
<dbReference type="EMBL" id="JAMB01000001">
    <property type="protein sequence ID" value="ETX12688.1"/>
    <property type="molecule type" value="Genomic_DNA"/>
</dbReference>
<organism evidence="6 7">
    <name type="scientific">Marinomonas ushuaiensis DSM 15871</name>
    <dbReference type="NCBI Taxonomy" id="1122207"/>
    <lineage>
        <taxon>Bacteria</taxon>
        <taxon>Pseudomonadati</taxon>
        <taxon>Pseudomonadota</taxon>
        <taxon>Gammaproteobacteria</taxon>
        <taxon>Oceanospirillales</taxon>
        <taxon>Oceanospirillaceae</taxon>
        <taxon>Marinomonas</taxon>
    </lineage>
</organism>
<dbReference type="GO" id="GO:0043565">
    <property type="term" value="F:sequence-specific DNA binding"/>
    <property type="evidence" value="ECO:0007669"/>
    <property type="project" value="TreeGrafter"/>
</dbReference>
<gene>
    <name evidence="6" type="ORF">MUS1_01860</name>
</gene>
<dbReference type="STRING" id="1122207.MUS1_01860"/>
<dbReference type="PRINTS" id="PR00039">
    <property type="entry name" value="HTHLYSR"/>
</dbReference>
<evidence type="ECO:0000256" key="1">
    <source>
        <dbReference type="ARBA" id="ARBA00009437"/>
    </source>
</evidence>
<dbReference type="Gene3D" id="1.10.10.10">
    <property type="entry name" value="Winged helix-like DNA-binding domain superfamily/Winged helix DNA-binding domain"/>
    <property type="match status" value="1"/>
</dbReference>
<keyword evidence="4" id="KW-0804">Transcription</keyword>
<comment type="similarity">
    <text evidence="1">Belongs to the LysR transcriptional regulatory family.</text>
</comment>
<dbReference type="PROSITE" id="PS50931">
    <property type="entry name" value="HTH_LYSR"/>
    <property type="match status" value="1"/>
</dbReference>
<evidence type="ECO:0000313" key="6">
    <source>
        <dbReference type="EMBL" id="ETX12688.1"/>
    </source>
</evidence>
<dbReference type="InterPro" id="IPR000847">
    <property type="entry name" value="LysR_HTH_N"/>
</dbReference>
<keyword evidence="7" id="KW-1185">Reference proteome</keyword>
<comment type="caution">
    <text evidence="6">The sequence shown here is derived from an EMBL/GenBank/DDBJ whole genome shotgun (WGS) entry which is preliminary data.</text>
</comment>
<dbReference type="InterPro" id="IPR005119">
    <property type="entry name" value="LysR_subst-bd"/>
</dbReference>
<evidence type="ECO:0000256" key="2">
    <source>
        <dbReference type="ARBA" id="ARBA00023015"/>
    </source>
</evidence>
<dbReference type="Proteomes" id="UP000054058">
    <property type="component" value="Unassembled WGS sequence"/>
</dbReference>
<dbReference type="Gene3D" id="3.40.190.10">
    <property type="entry name" value="Periplasmic binding protein-like II"/>
    <property type="match status" value="2"/>
</dbReference>
<dbReference type="RefSeq" id="WP_036158264.1">
    <property type="nucleotide sequence ID" value="NZ_JAMB01000001.1"/>
</dbReference>
<dbReference type="CDD" id="cd08432">
    <property type="entry name" value="PBP2_GcdR_TrpI_HvrB_AmpR_like"/>
    <property type="match status" value="1"/>
</dbReference>
<evidence type="ECO:0000259" key="5">
    <source>
        <dbReference type="PROSITE" id="PS50931"/>
    </source>
</evidence>
<dbReference type="SUPFAM" id="SSF46785">
    <property type="entry name" value="Winged helix' DNA-binding domain"/>
    <property type="match status" value="1"/>
</dbReference>
<dbReference type="PANTHER" id="PTHR30537:SF26">
    <property type="entry name" value="GLYCINE CLEAVAGE SYSTEM TRANSCRIPTIONAL ACTIVATOR"/>
    <property type="match status" value="1"/>
</dbReference>
<dbReference type="OrthoDB" id="6787458at2"/>
<dbReference type="AlphaFoldDB" id="X7EC30"/>
<dbReference type="Pfam" id="PF03466">
    <property type="entry name" value="LysR_substrate"/>
    <property type="match status" value="1"/>
</dbReference>
<feature type="domain" description="HTH lysR-type" evidence="5">
    <location>
        <begin position="4"/>
        <end position="61"/>
    </location>
</feature>
<dbReference type="InterPro" id="IPR036388">
    <property type="entry name" value="WH-like_DNA-bd_sf"/>
</dbReference>
<dbReference type="InterPro" id="IPR036390">
    <property type="entry name" value="WH_DNA-bd_sf"/>
</dbReference>
<evidence type="ECO:0000256" key="4">
    <source>
        <dbReference type="ARBA" id="ARBA00023163"/>
    </source>
</evidence>